<evidence type="ECO:0000313" key="5">
    <source>
        <dbReference type="Proteomes" id="UP000242694"/>
    </source>
</evidence>
<dbReference type="EMBL" id="PPQW01000002">
    <property type="protein sequence ID" value="PNZ69570.1"/>
    <property type="molecule type" value="Genomic_DNA"/>
</dbReference>
<protein>
    <submittedName>
        <fullName evidence="2">Uncharacterized protein</fullName>
    </submittedName>
</protein>
<dbReference type="GeneID" id="64982384"/>
<name>A0AAP8TU67_9STAP</name>
<comment type="caution">
    <text evidence="2">The sequence shown here is derived from an EMBL/GenBank/DDBJ whole genome shotgun (WGS) entry which is preliminary data.</text>
</comment>
<evidence type="ECO:0000313" key="3">
    <source>
        <dbReference type="EMBL" id="PTH19848.1"/>
    </source>
</evidence>
<evidence type="ECO:0000313" key="2">
    <source>
        <dbReference type="EMBL" id="PNZ69570.1"/>
    </source>
</evidence>
<organism evidence="2 4">
    <name type="scientific">Staphylococcus auricularis</name>
    <dbReference type="NCBI Taxonomy" id="29379"/>
    <lineage>
        <taxon>Bacteria</taxon>
        <taxon>Bacillati</taxon>
        <taxon>Bacillota</taxon>
        <taxon>Bacilli</taxon>
        <taxon>Bacillales</taxon>
        <taxon>Staphylococcaceae</taxon>
        <taxon>Staphylococcus</taxon>
    </lineage>
</organism>
<evidence type="ECO:0000313" key="1">
    <source>
        <dbReference type="EMBL" id="MDN4532441.1"/>
    </source>
</evidence>
<sequence length="71" mass="8047">MSINIEPEKFAELVVRANPSKSEDPDDIAKDSLELYINAFRLAERYASISTHSYDTAETLKAVRDTDLELE</sequence>
<dbReference type="Proteomes" id="UP000242694">
    <property type="component" value="Unassembled WGS sequence"/>
</dbReference>
<accession>A0AAP8TU67</accession>
<reference evidence="3 5" key="1">
    <citation type="journal article" date="2016" name="Front. Microbiol.">
        <title>Comprehensive Phylogenetic Analysis of Bovine Non-aureus Staphylococci Species Based on Whole-Genome Sequencing.</title>
        <authorList>
            <person name="Naushad S."/>
            <person name="Barkema H.W."/>
            <person name="Luby C."/>
            <person name="Condas L.A."/>
            <person name="Nobrega D.B."/>
            <person name="Carson D.A."/>
            <person name="De Buck J."/>
        </authorList>
    </citation>
    <scope>NUCLEOTIDE SEQUENCE [LARGE SCALE GENOMIC DNA]</scope>
    <source>
        <strain evidence="3 5">SNUC 993</strain>
    </source>
</reference>
<reference evidence="1" key="4">
    <citation type="submission" date="2023-07" db="EMBL/GenBank/DDBJ databases">
        <title>Evaluation of the beneficial properties of pineapple isolates.</title>
        <authorList>
            <person name="Adefiranye O."/>
        </authorList>
    </citation>
    <scope>NUCLEOTIDE SEQUENCE</scope>
    <source>
        <strain evidence="1">PAPLE_T1</strain>
    </source>
</reference>
<dbReference type="EMBL" id="JAUHQC010000006">
    <property type="protein sequence ID" value="MDN4532441.1"/>
    <property type="molecule type" value="Genomic_DNA"/>
</dbReference>
<reference evidence="2 4" key="2">
    <citation type="submission" date="2017-08" db="EMBL/GenBank/DDBJ databases">
        <title>Draft genome sequences of 64 type strains of genus Staph aureus.</title>
        <authorList>
            <person name="Cole K."/>
            <person name="Golubchik T."/>
            <person name="Russell J."/>
            <person name="Foster D."/>
            <person name="Llewelyn M."/>
            <person name="Wilson D."/>
            <person name="Crook D."/>
            <person name="Paul J."/>
        </authorList>
    </citation>
    <scope>NUCLEOTIDE SEQUENCE [LARGE SCALE GENOMIC DNA]</scope>
    <source>
        <strain evidence="2 4">NCTC 12101</strain>
    </source>
</reference>
<dbReference type="RefSeq" id="WP_059106641.1">
    <property type="nucleotide sequence ID" value="NZ_AP024589.1"/>
</dbReference>
<gene>
    <name evidence="3" type="ORF">BU607_00230</name>
    <name evidence="2" type="ORF">CD158_00280</name>
    <name evidence="1" type="ORF">QYH67_02405</name>
</gene>
<dbReference type="EMBL" id="PZDI01000001">
    <property type="protein sequence ID" value="PTH19848.1"/>
    <property type="molecule type" value="Genomic_DNA"/>
</dbReference>
<evidence type="ECO:0000313" key="4">
    <source>
        <dbReference type="Proteomes" id="UP000242470"/>
    </source>
</evidence>
<keyword evidence="5" id="KW-1185">Reference proteome</keyword>
<reference evidence="3" key="3">
    <citation type="submission" date="2018-03" db="EMBL/GenBank/DDBJ databases">
        <authorList>
            <person name="Naushad S."/>
        </authorList>
    </citation>
    <scope>NUCLEOTIDE SEQUENCE</scope>
    <source>
        <strain evidence="3">SNUC 993</strain>
    </source>
</reference>
<dbReference type="Proteomes" id="UP001171687">
    <property type="component" value="Unassembled WGS sequence"/>
</dbReference>
<proteinExistence type="predicted"/>
<dbReference type="AlphaFoldDB" id="A0AAP8TU67"/>
<dbReference type="Proteomes" id="UP000242470">
    <property type="component" value="Unassembled WGS sequence"/>
</dbReference>